<accession>A0A9P4A602</accession>
<dbReference type="Proteomes" id="UP000368418">
    <property type="component" value="Unassembled WGS sequence"/>
</dbReference>
<reference evidence="1 2" key="1">
    <citation type="journal article" date="2019" name="Nat. Med.">
        <title>A library of human gut bacterial isolates paired with longitudinal multiomics data enables mechanistic microbiome research.</title>
        <authorList>
            <person name="Poyet M."/>
            <person name="Groussin M."/>
            <person name="Gibbons S.M."/>
            <person name="Avila-Pacheco J."/>
            <person name="Jiang X."/>
            <person name="Kearney S.M."/>
            <person name="Perrotta A.R."/>
            <person name="Berdy B."/>
            <person name="Zhao S."/>
            <person name="Lieberman T.D."/>
            <person name="Swanson P.K."/>
            <person name="Smith M."/>
            <person name="Roesemann S."/>
            <person name="Alexander J.E."/>
            <person name="Rich S.A."/>
            <person name="Livny J."/>
            <person name="Vlamakis H."/>
            <person name="Clish C."/>
            <person name="Bullock K."/>
            <person name="Deik A."/>
            <person name="Scott J."/>
            <person name="Pierce K.A."/>
            <person name="Xavier R.J."/>
            <person name="Alm E.J."/>
        </authorList>
    </citation>
    <scope>NUCLEOTIDE SEQUENCE [LARGE SCALE GENOMIC DNA]</scope>
    <source>
        <strain evidence="1 2">BIOML-A19</strain>
    </source>
</reference>
<evidence type="ECO:0000313" key="2">
    <source>
        <dbReference type="Proteomes" id="UP000368418"/>
    </source>
</evidence>
<comment type="caution">
    <text evidence="1">The sequence shown here is derived from an EMBL/GenBank/DDBJ whole genome shotgun (WGS) entry which is preliminary data.</text>
</comment>
<sequence>MNKIQKCLEYRFTLSERYFIPKGEIDYPDEVVLKLQDIGWAVPFNPKDVEKGKAGKNDTLTKFVVFAFLGTFVIEKTKMQYLQKNYETSS</sequence>
<name>A0A9P4A602_9BACE</name>
<gene>
    <name evidence="1" type="ORF">F2Y31_13100</name>
</gene>
<dbReference type="RefSeq" id="WP_122271854.1">
    <property type="nucleotide sequence ID" value="NZ_CACRTB010000042.1"/>
</dbReference>
<dbReference type="AlphaFoldDB" id="A0A9P4A602"/>
<proteinExistence type="predicted"/>
<protein>
    <submittedName>
        <fullName evidence="1">Uncharacterized protein</fullName>
    </submittedName>
</protein>
<dbReference type="EMBL" id="VVYD01000011">
    <property type="protein sequence ID" value="KAA5497668.1"/>
    <property type="molecule type" value="Genomic_DNA"/>
</dbReference>
<organism evidence="1 2">
    <name type="scientific">Bacteroides caccae</name>
    <dbReference type="NCBI Taxonomy" id="47678"/>
    <lineage>
        <taxon>Bacteria</taxon>
        <taxon>Pseudomonadati</taxon>
        <taxon>Bacteroidota</taxon>
        <taxon>Bacteroidia</taxon>
        <taxon>Bacteroidales</taxon>
        <taxon>Bacteroidaceae</taxon>
        <taxon>Bacteroides</taxon>
    </lineage>
</organism>
<evidence type="ECO:0000313" key="1">
    <source>
        <dbReference type="EMBL" id="KAA5497668.1"/>
    </source>
</evidence>